<dbReference type="KEGG" id="mart:BTR34_05970"/>
<keyword evidence="2" id="KW-1185">Reference proteome</keyword>
<sequence>MIQIFNYKSIAMVCTTAMLFLSCNDNYKRVGDEAAKKIYPRGVVEDFVLTYTETPDKLDAEDVGSSKVLAILSGPIRNDFDQLSFPYQTFPEGLLVEMFNEKNEKTTIEADYGVLYSATSIVDLQGNVRIMGDDGKKLETTQLYYDRDNQWAFTQEKFTFTNPDDGTVMDGEGMDIQRDLKFLNAHKTYGLMMIKEDKEEEND</sequence>
<dbReference type="GO" id="GO:0015221">
    <property type="term" value="F:lipopolysaccharide transmembrane transporter activity"/>
    <property type="evidence" value="ECO:0007669"/>
    <property type="project" value="InterPro"/>
</dbReference>
<dbReference type="InterPro" id="IPR026265">
    <property type="entry name" value="LptC"/>
</dbReference>
<gene>
    <name evidence="1" type="ORF">A9200_12200</name>
</gene>
<dbReference type="InterPro" id="IPR010664">
    <property type="entry name" value="LipoPS_assembly_LptC-rel"/>
</dbReference>
<dbReference type="AlphaFoldDB" id="A0A1B7YXV4"/>
<dbReference type="Proteomes" id="UP000092164">
    <property type="component" value="Unassembled WGS sequence"/>
</dbReference>
<dbReference type="STRING" id="1836467.BTR34_05970"/>
<dbReference type="Pfam" id="PF06835">
    <property type="entry name" value="LptC"/>
    <property type="match status" value="1"/>
</dbReference>
<comment type="caution">
    <text evidence="1">The sequence shown here is derived from an EMBL/GenBank/DDBJ whole genome shotgun (WGS) entry which is preliminary data.</text>
</comment>
<protein>
    <submittedName>
        <fullName evidence="1">LPS export ABC transporter periplasmic protein LptC</fullName>
    </submittedName>
</protein>
<reference evidence="2" key="1">
    <citation type="submission" date="2016-06" db="EMBL/GenBank/DDBJ databases">
        <authorList>
            <person name="Zhan P."/>
        </authorList>
    </citation>
    <scope>NUCLEOTIDE SEQUENCE [LARGE SCALE GENOMIC DNA]</scope>
    <source>
        <strain evidence="2">T28</strain>
    </source>
</reference>
<evidence type="ECO:0000313" key="2">
    <source>
        <dbReference type="Proteomes" id="UP000092164"/>
    </source>
</evidence>
<dbReference type="EMBL" id="LZFP01000052">
    <property type="protein sequence ID" value="OBR35322.1"/>
    <property type="molecule type" value="Genomic_DNA"/>
</dbReference>
<dbReference type="Gene3D" id="2.60.450.10">
    <property type="entry name" value="Lipopolysaccharide (LPS) transport protein A like domain"/>
    <property type="match status" value="1"/>
</dbReference>
<accession>A0A1B7YXV4</accession>
<organism evidence="1 2">
    <name type="scientific">Maribacter hydrothermalis</name>
    <dbReference type="NCBI Taxonomy" id="1836467"/>
    <lineage>
        <taxon>Bacteria</taxon>
        <taxon>Pseudomonadati</taxon>
        <taxon>Bacteroidota</taxon>
        <taxon>Flavobacteriia</taxon>
        <taxon>Flavobacteriales</taxon>
        <taxon>Flavobacteriaceae</taxon>
        <taxon>Maribacter</taxon>
    </lineage>
</organism>
<evidence type="ECO:0000313" key="1">
    <source>
        <dbReference type="EMBL" id="OBR35322.1"/>
    </source>
</evidence>
<proteinExistence type="predicted"/>
<dbReference type="GO" id="GO:0005886">
    <property type="term" value="C:plasma membrane"/>
    <property type="evidence" value="ECO:0007669"/>
    <property type="project" value="InterPro"/>
</dbReference>
<dbReference type="OrthoDB" id="1427074at2"/>
<name>A0A1B7YXV4_9FLAO</name>
<dbReference type="NCBIfam" id="TIGR04409">
    <property type="entry name" value="LptC_YrbK"/>
    <property type="match status" value="1"/>
</dbReference>
<dbReference type="RefSeq" id="WP_068487405.1">
    <property type="nucleotide sequence ID" value="NZ_CP018760.1"/>
</dbReference>